<evidence type="ECO:0000256" key="10">
    <source>
        <dbReference type="SAM" id="SignalP"/>
    </source>
</evidence>
<proteinExistence type="inferred from homology"/>
<accession>A0A1G4KQM8</accession>
<evidence type="ECO:0000256" key="9">
    <source>
        <dbReference type="SAM" id="Phobius"/>
    </source>
</evidence>
<dbReference type="Proteomes" id="UP000006853">
    <property type="component" value="Chromosome 3"/>
</dbReference>
<comment type="catalytic activity">
    <reaction evidence="8">
        <text>fluoride(in) = fluoride(out)</text>
        <dbReference type="Rhea" id="RHEA:76159"/>
        <dbReference type="ChEBI" id="CHEBI:17051"/>
    </reaction>
    <physiologicalReaction direction="left-to-right" evidence="8">
        <dbReference type="Rhea" id="RHEA:76160"/>
    </physiologicalReaction>
</comment>
<reference evidence="11 12" key="2">
    <citation type="journal article" date="2016" name="FEMS Yeast Res.">
        <title>Curation of the genome annotation of Pichia pastoris (Komagataella phaffii) CBS7435 from gene level to protein function.</title>
        <authorList>
            <person name="Valli M."/>
            <person name="Tatto N.E."/>
            <person name="Peymann A."/>
            <person name="Gruber C."/>
            <person name="Landes N."/>
            <person name="Ekker H."/>
            <person name="Thallinger G.G."/>
            <person name="Mattanovich D."/>
            <person name="Gasser B."/>
            <person name="Graf A.B."/>
        </authorList>
    </citation>
    <scope>GENOME REANNOTATION</scope>
    <source>
        <strain evidence="11 12">ATCC 76273 / CBS 7435 / CECT 11047 / NRRL Y-11430 / Wegner 21-1</strain>
    </source>
</reference>
<evidence type="ECO:0000256" key="8">
    <source>
        <dbReference type="ARBA" id="ARBA00035585"/>
    </source>
</evidence>
<evidence type="ECO:0000256" key="6">
    <source>
        <dbReference type="ARBA" id="ARBA00023136"/>
    </source>
</evidence>
<feature type="signal peptide" evidence="10">
    <location>
        <begin position="1"/>
        <end position="18"/>
    </location>
</feature>
<feature type="transmembrane region" description="Helical" evidence="9">
    <location>
        <begin position="291"/>
        <end position="312"/>
    </location>
</feature>
<feature type="transmembrane region" description="Helical" evidence="9">
    <location>
        <begin position="161"/>
        <end position="184"/>
    </location>
</feature>
<keyword evidence="10" id="KW-0732">Signal</keyword>
<comment type="subcellular location">
    <subcellularLocation>
        <location evidence="2">Cell membrane</location>
        <topology evidence="2">Multi-pass membrane protein</topology>
    </subcellularLocation>
</comment>
<name>A0A1G4KQM8_KOMPC</name>
<sequence length="319" mass="35621">MLSILANLLLWSILGCLGRIALIELTNYPHSYINTGINIGTCLWVNFAACLIISAINRNRIPNKNDNSKGPLYIGLTVGFCGTLSTFSSLIMEASLKAFDISDGTHDMRYKNSAYGIMEWLSVILVQFGVSSLGFLIGQTINIQEYLGYVTKYRTPENDRYFRYAVIIGSILLLLLILFLAIFLPDSNFFRHWATSICFAPVGCFLRYFLSQQLNGTLKRTGIFLGTLICNLVAVLVESICFLLLRISLITRKTDITVLNSIIVGFCGTLSTTSTLMVELASLTPVHRYKYFTASVFLSFLFPVLIIGVYNWTRGLSPD</sequence>
<keyword evidence="12" id="KW-1185">Reference proteome</keyword>
<keyword evidence="4 9" id="KW-0812">Transmembrane</keyword>
<feature type="transmembrane region" description="Helical" evidence="9">
    <location>
        <begin position="257"/>
        <end position="279"/>
    </location>
</feature>
<dbReference type="InterPro" id="IPR003691">
    <property type="entry name" value="FluC"/>
</dbReference>
<dbReference type="EMBL" id="FR839630">
    <property type="protein sequence ID" value="SCV12317.1"/>
    <property type="molecule type" value="Genomic_DNA"/>
</dbReference>
<evidence type="ECO:0000256" key="1">
    <source>
        <dbReference type="ARBA" id="ARBA00002598"/>
    </source>
</evidence>
<keyword evidence="3" id="KW-1003">Cell membrane</keyword>
<evidence type="ECO:0000256" key="5">
    <source>
        <dbReference type="ARBA" id="ARBA00022989"/>
    </source>
</evidence>
<dbReference type="GO" id="GO:0005886">
    <property type="term" value="C:plasma membrane"/>
    <property type="evidence" value="ECO:0007669"/>
    <property type="project" value="UniProtKB-SubCell"/>
</dbReference>
<keyword evidence="5 9" id="KW-1133">Transmembrane helix</keyword>
<dbReference type="PANTHER" id="PTHR28259:SF1">
    <property type="entry name" value="FLUORIDE EXPORT PROTEIN 1-RELATED"/>
    <property type="match status" value="1"/>
</dbReference>
<evidence type="ECO:0000256" key="3">
    <source>
        <dbReference type="ARBA" id="ARBA00022475"/>
    </source>
</evidence>
<keyword evidence="6 9" id="KW-0472">Membrane</keyword>
<dbReference type="Pfam" id="PF02537">
    <property type="entry name" value="CRCB"/>
    <property type="match status" value="2"/>
</dbReference>
<dbReference type="SMR" id="A0A1G4KQM8"/>
<evidence type="ECO:0000313" key="12">
    <source>
        <dbReference type="Proteomes" id="UP000006853"/>
    </source>
</evidence>
<feature type="transmembrane region" description="Helical" evidence="9">
    <location>
        <begin position="70"/>
        <end position="92"/>
    </location>
</feature>
<dbReference type="AlphaFoldDB" id="A0A1G4KQM8"/>
<gene>
    <name evidence="11" type="primary">FEX1</name>
    <name evidence="11" type="ordered locus">PP7435_Chr3-1221</name>
</gene>
<comment type="function">
    <text evidence="1">Fluoride channel required for the rapid expulsion of cytoplasmic fluoride.</text>
</comment>
<evidence type="ECO:0000313" key="11">
    <source>
        <dbReference type="EMBL" id="SCV12317.1"/>
    </source>
</evidence>
<dbReference type="PANTHER" id="PTHR28259">
    <property type="entry name" value="FLUORIDE EXPORT PROTEIN 1-RELATED"/>
    <property type="match status" value="1"/>
</dbReference>
<evidence type="ECO:0000256" key="4">
    <source>
        <dbReference type="ARBA" id="ARBA00022692"/>
    </source>
</evidence>
<evidence type="ECO:0000256" key="7">
    <source>
        <dbReference type="ARBA" id="ARBA00035120"/>
    </source>
</evidence>
<feature type="chain" id="PRO_5030027237" evidence="10">
    <location>
        <begin position="19"/>
        <end position="319"/>
    </location>
</feature>
<dbReference type="GO" id="GO:1903425">
    <property type="term" value="F:fluoride transmembrane transporter activity"/>
    <property type="evidence" value="ECO:0007669"/>
    <property type="project" value="TreeGrafter"/>
</dbReference>
<evidence type="ECO:0000256" key="2">
    <source>
        <dbReference type="ARBA" id="ARBA00004651"/>
    </source>
</evidence>
<protein>
    <submittedName>
        <fullName evidence="11">Fluoride export protein</fullName>
    </submittedName>
</protein>
<comment type="similarity">
    <text evidence="7">Belongs to the fluoride channel Fluc/FEX (TC 1.A.43) family.</text>
</comment>
<feature type="transmembrane region" description="Helical" evidence="9">
    <location>
        <begin position="120"/>
        <end position="141"/>
    </location>
</feature>
<feature type="transmembrane region" description="Helical" evidence="9">
    <location>
        <begin position="222"/>
        <end position="245"/>
    </location>
</feature>
<feature type="transmembrane region" description="Helical" evidence="9">
    <location>
        <begin position="37"/>
        <end position="58"/>
    </location>
</feature>
<reference evidence="11 12" key="1">
    <citation type="journal article" date="2011" name="J. Biotechnol.">
        <title>High-quality genome sequence of Pichia pastoris CBS7435.</title>
        <authorList>
            <person name="Kuberl A."/>
            <person name="Schneider J."/>
            <person name="Thallinger G.G."/>
            <person name="Anderl I."/>
            <person name="Wibberg D."/>
            <person name="Hajek T."/>
            <person name="Jaenicke S."/>
            <person name="Brinkrolf K."/>
            <person name="Goesmann A."/>
            <person name="Szczepanowski R."/>
            <person name="Puhler A."/>
            <person name="Schwab H."/>
            <person name="Glieder A."/>
            <person name="Pichler H."/>
        </authorList>
    </citation>
    <scope>NUCLEOTIDE SEQUENCE [LARGE SCALE GENOMIC DNA]</scope>
    <source>
        <strain evidence="12">ATCC 76273 / CBS 7435 / CECT 11047 / NRRL Y-11430 / Wegner 21-1</strain>
    </source>
</reference>
<organism evidence="11 12">
    <name type="scientific">Komagataella phaffii (strain ATCC 76273 / CBS 7435 / CECT 11047 / NRRL Y-11430 / Wegner 21-1)</name>
    <name type="common">Yeast</name>
    <name type="synonym">Pichia pastoris</name>
    <dbReference type="NCBI Taxonomy" id="981350"/>
    <lineage>
        <taxon>Eukaryota</taxon>
        <taxon>Fungi</taxon>
        <taxon>Dikarya</taxon>
        <taxon>Ascomycota</taxon>
        <taxon>Saccharomycotina</taxon>
        <taxon>Pichiomycetes</taxon>
        <taxon>Pichiales</taxon>
        <taxon>Pichiaceae</taxon>
        <taxon>Komagataella</taxon>
    </lineage>
</organism>
<feature type="transmembrane region" description="Helical" evidence="9">
    <location>
        <begin position="190"/>
        <end position="210"/>
    </location>
</feature>